<dbReference type="PROSITE" id="PS51257">
    <property type="entry name" value="PROKAR_LIPOPROTEIN"/>
    <property type="match status" value="1"/>
</dbReference>
<feature type="region of interest" description="Disordered" evidence="1">
    <location>
        <begin position="29"/>
        <end position="61"/>
    </location>
</feature>
<keyword evidence="2" id="KW-0732">Signal</keyword>
<dbReference type="EMBL" id="DWWD01000028">
    <property type="protein sequence ID" value="HJC50393.1"/>
    <property type="molecule type" value="Genomic_DNA"/>
</dbReference>
<gene>
    <name evidence="3" type="ORF">H9754_07500</name>
</gene>
<reference evidence="3" key="1">
    <citation type="journal article" date="2021" name="PeerJ">
        <title>Extensive microbial diversity within the chicken gut microbiome revealed by metagenomics and culture.</title>
        <authorList>
            <person name="Gilroy R."/>
            <person name="Ravi A."/>
            <person name="Getino M."/>
            <person name="Pursley I."/>
            <person name="Horton D.L."/>
            <person name="Alikhan N.F."/>
            <person name="Baker D."/>
            <person name="Gharbi K."/>
            <person name="Hall N."/>
            <person name="Watson M."/>
            <person name="Adriaenssens E.M."/>
            <person name="Foster-Nyarko E."/>
            <person name="Jarju S."/>
            <person name="Secka A."/>
            <person name="Antonio M."/>
            <person name="Oren A."/>
            <person name="Chaudhuri R.R."/>
            <person name="La Ragione R."/>
            <person name="Hildebrand F."/>
            <person name="Pallen M.J."/>
        </authorList>
    </citation>
    <scope>NUCLEOTIDE SEQUENCE</scope>
    <source>
        <strain evidence="3">ChiSjej3B21-8574</strain>
    </source>
</reference>
<proteinExistence type="predicted"/>
<dbReference type="Proteomes" id="UP000823904">
    <property type="component" value="Unassembled WGS sequence"/>
</dbReference>
<reference evidence="3" key="2">
    <citation type="submission" date="2021-04" db="EMBL/GenBank/DDBJ databases">
        <authorList>
            <person name="Gilroy R."/>
        </authorList>
    </citation>
    <scope>NUCLEOTIDE SEQUENCE</scope>
    <source>
        <strain evidence="3">ChiSjej3B21-8574</strain>
    </source>
</reference>
<evidence type="ECO:0000256" key="2">
    <source>
        <dbReference type="SAM" id="SignalP"/>
    </source>
</evidence>
<protein>
    <submittedName>
        <fullName evidence="3">Ubiquinone biosynthesis protein</fullName>
    </submittedName>
</protein>
<organism evidence="3 4">
    <name type="scientific">Candidatus Anaerostipes avistercoris</name>
    <dbReference type="NCBI Taxonomy" id="2838462"/>
    <lineage>
        <taxon>Bacteria</taxon>
        <taxon>Bacillati</taxon>
        <taxon>Bacillota</taxon>
        <taxon>Clostridia</taxon>
        <taxon>Lachnospirales</taxon>
        <taxon>Lachnospiraceae</taxon>
        <taxon>Anaerostipes</taxon>
    </lineage>
</organism>
<evidence type="ECO:0000313" key="4">
    <source>
        <dbReference type="Proteomes" id="UP000823904"/>
    </source>
</evidence>
<evidence type="ECO:0000313" key="3">
    <source>
        <dbReference type="EMBL" id="HJC50393.1"/>
    </source>
</evidence>
<feature type="signal peptide" evidence="2">
    <location>
        <begin position="1"/>
        <end position="21"/>
    </location>
</feature>
<accession>A0A9D2PIT0</accession>
<feature type="compositionally biased region" description="Acidic residues" evidence="1">
    <location>
        <begin position="46"/>
        <end position="61"/>
    </location>
</feature>
<dbReference type="AlphaFoldDB" id="A0A9D2PIT0"/>
<evidence type="ECO:0000256" key="1">
    <source>
        <dbReference type="SAM" id="MobiDB-lite"/>
    </source>
</evidence>
<feature type="chain" id="PRO_5039170717" evidence="2">
    <location>
        <begin position="22"/>
        <end position="157"/>
    </location>
</feature>
<name>A0A9D2PIT0_9FIRM</name>
<sequence>MKKTIWILCMTVILGTSVLFAGCSNTSDDNTAEKTTAESSSADDNSLADDVEDAADDIADGAEDAVDDIANGFDDYDDAHDYLLNQLGNNKEDGRYVVRNKTEETTEYQDGAEGYHFEVYDTKDDSNKKYGDFYVDKDTGKIYRENTDTKKIEEYKK</sequence>
<keyword evidence="3" id="KW-0830">Ubiquinone</keyword>
<comment type="caution">
    <text evidence="3">The sequence shown here is derived from an EMBL/GenBank/DDBJ whole genome shotgun (WGS) entry which is preliminary data.</text>
</comment>